<gene>
    <name evidence="1" type="ORF">EOD42_08855</name>
</gene>
<comment type="caution">
    <text evidence="1">The sequence shown here is derived from an EMBL/GenBank/DDBJ whole genome shotgun (WGS) entry which is preliminary data.</text>
</comment>
<organism evidence="1 2">
    <name type="scientific">Rhodovarius crocodyli</name>
    <dbReference type="NCBI Taxonomy" id="1979269"/>
    <lineage>
        <taxon>Bacteria</taxon>
        <taxon>Pseudomonadati</taxon>
        <taxon>Pseudomonadota</taxon>
        <taxon>Alphaproteobacteria</taxon>
        <taxon>Acetobacterales</taxon>
        <taxon>Roseomonadaceae</taxon>
        <taxon>Rhodovarius</taxon>
    </lineage>
</organism>
<name>A0A437MJT9_9PROT</name>
<evidence type="ECO:0000313" key="2">
    <source>
        <dbReference type="Proteomes" id="UP000282957"/>
    </source>
</evidence>
<dbReference type="RefSeq" id="WP_127787118.1">
    <property type="nucleotide sequence ID" value="NZ_SACL01000002.1"/>
</dbReference>
<dbReference type="Proteomes" id="UP000282957">
    <property type="component" value="Unassembled WGS sequence"/>
</dbReference>
<protein>
    <submittedName>
        <fullName evidence="1">Uncharacterized protein</fullName>
    </submittedName>
</protein>
<accession>A0A437MJT9</accession>
<proteinExistence type="predicted"/>
<dbReference type="OrthoDB" id="8404530at2"/>
<dbReference type="EMBL" id="SACL01000002">
    <property type="protein sequence ID" value="RVT97889.1"/>
    <property type="molecule type" value="Genomic_DNA"/>
</dbReference>
<dbReference type="AlphaFoldDB" id="A0A437MJT9"/>
<evidence type="ECO:0000313" key="1">
    <source>
        <dbReference type="EMBL" id="RVT97889.1"/>
    </source>
</evidence>
<keyword evidence="2" id="KW-1185">Reference proteome</keyword>
<reference evidence="1 2" key="1">
    <citation type="submission" date="2019-01" db="EMBL/GenBank/DDBJ databases">
        <authorList>
            <person name="Chen W.-M."/>
        </authorList>
    </citation>
    <scope>NUCLEOTIDE SEQUENCE [LARGE SCALE GENOMIC DNA]</scope>
    <source>
        <strain evidence="1 2">CCP-6</strain>
    </source>
</reference>
<sequence>MSEAMTGVQVTLLTGDHSEGVVPFALPRPPLTRRQLRLWLLGRGISTADIEAAIAALPEGEREAAMIEWQDSSEYRRDHPLLVRLAGDLGLTEAELDAGWAQAVAL</sequence>